<dbReference type="PROSITE" id="PS50801">
    <property type="entry name" value="STAS"/>
    <property type="match status" value="1"/>
</dbReference>
<evidence type="ECO:0000256" key="2">
    <source>
        <dbReference type="ARBA" id="ARBA00022692"/>
    </source>
</evidence>
<keyword evidence="2 5" id="KW-0812">Transmembrane</keyword>
<proteinExistence type="predicted"/>
<dbReference type="SUPFAM" id="SSF52091">
    <property type="entry name" value="SpoIIaa-like"/>
    <property type="match status" value="1"/>
</dbReference>
<dbReference type="PANTHER" id="PTHR11814">
    <property type="entry name" value="SULFATE TRANSPORTER"/>
    <property type="match status" value="1"/>
</dbReference>
<accession>A0ABN7AEB5</accession>
<name>A0ABN7AEB5_9HEMI</name>
<reference evidence="7 8" key="1">
    <citation type="submission" date="2023-09" db="EMBL/GenBank/DDBJ databases">
        <title>Nesidiocoris tenuis whole genome shotgun sequence.</title>
        <authorList>
            <person name="Shibata T."/>
            <person name="Shimoda M."/>
            <person name="Kobayashi T."/>
            <person name="Uehara T."/>
        </authorList>
    </citation>
    <scope>NUCLEOTIDE SEQUENCE [LARGE SCALE GENOMIC DNA]</scope>
    <source>
        <strain evidence="7 8">Japan</strain>
    </source>
</reference>
<dbReference type="InterPro" id="IPR036513">
    <property type="entry name" value="STAS_dom_sf"/>
</dbReference>
<dbReference type="Gene3D" id="3.30.750.24">
    <property type="entry name" value="STAS domain"/>
    <property type="match status" value="1"/>
</dbReference>
<dbReference type="Proteomes" id="UP001307889">
    <property type="component" value="Chromosome 2"/>
</dbReference>
<protein>
    <submittedName>
        <fullName evidence="7">Sulfate transporter</fullName>
    </submittedName>
</protein>
<feature type="domain" description="STAS" evidence="6">
    <location>
        <begin position="527"/>
        <end position="653"/>
    </location>
</feature>
<evidence type="ECO:0000256" key="3">
    <source>
        <dbReference type="ARBA" id="ARBA00022989"/>
    </source>
</evidence>
<dbReference type="EMBL" id="AP028910">
    <property type="protein sequence ID" value="BES90626.1"/>
    <property type="molecule type" value="Genomic_DNA"/>
</dbReference>
<evidence type="ECO:0000256" key="4">
    <source>
        <dbReference type="ARBA" id="ARBA00023136"/>
    </source>
</evidence>
<dbReference type="InterPro" id="IPR002645">
    <property type="entry name" value="STAS_dom"/>
</dbReference>
<feature type="transmembrane region" description="Helical" evidence="5">
    <location>
        <begin position="417"/>
        <end position="434"/>
    </location>
</feature>
<keyword evidence="4 5" id="KW-0472">Membrane</keyword>
<feature type="transmembrane region" description="Helical" evidence="5">
    <location>
        <begin position="288"/>
        <end position="308"/>
    </location>
</feature>
<feature type="transmembrane region" description="Helical" evidence="5">
    <location>
        <begin position="199"/>
        <end position="223"/>
    </location>
</feature>
<evidence type="ECO:0000256" key="1">
    <source>
        <dbReference type="ARBA" id="ARBA00004141"/>
    </source>
</evidence>
<sequence>MNALEEEPLIVAERPVRLYAMEECNAKFRIDRNVCVQHSDGIDNDLSKNSFFSFKCQPKTTIKSMFPAIVWLRSYKWKEWLVKDLVAGITVAVMNIPQGMAYALLGNVPPVVGIYMALFPVLVYALLGTSHHVSMGSFAVVCLMTGNVVSKYSPPTESIVNEIANNSSLNTDYYTPIQVATAVAFLVGIYQLIMYVFQFGLLCSLLSEHLVSGFTAGAAVHVLTSQLKDIFGIKITPYSGPLKLVYIYGELFSKLYTVNLAAVVVSAITMIVMIANNEYLKPLVAKKCIFPVPIELIVVLCGTLASTYGNIATTYGLKVVGDIPIGLPEPELPKFDLMPSIAVDALTIAIIAYVISLSMALIFANKLKYEVDPNQELFAQGWGNIVGSMFSCLPFAASLSRSAVQQSVGGCTQLTSVFSATILTFVLLCVAPFFELLPRCILASLIVVALKGILFQAADIVGIWKISSLEAIIWLTTYLSVVIIDIDYGLAVGLAASVIILFVRGAQLQVIVLERLSNTEIFLEAGKFMKTEKIPDFTVIHYTGCVNFVNKSTFQRKTLETVFGRNNITSTSKIVPQDIVKETVILDFRSITYIDSTGAKTLKSVIEDLDNRNKRVSLVGLTGPSIQMLRSCGVFKGHSLTIFPTPQDAVVYSQYMSGNNVYNIRL</sequence>
<evidence type="ECO:0000259" key="6">
    <source>
        <dbReference type="PROSITE" id="PS50801"/>
    </source>
</evidence>
<dbReference type="InterPro" id="IPR011547">
    <property type="entry name" value="SLC26A/SulP_dom"/>
</dbReference>
<feature type="transmembrane region" description="Helical" evidence="5">
    <location>
        <begin position="472"/>
        <end position="503"/>
    </location>
</feature>
<dbReference type="CDD" id="cd07042">
    <property type="entry name" value="STAS_SulP_like_sulfate_transporter"/>
    <property type="match status" value="1"/>
</dbReference>
<feature type="transmembrane region" description="Helical" evidence="5">
    <location>
        <begin position="255"/>
        <end position="276"/>
    </location>
</feature>
<feature type="transmembrane region" description="Helical" evidence="5">
    <location>
        <begin position="341"/>
        <end position="365"/>
    </location>
</feature>
<evidence type="ECO:0000313" key="8">
    <source>
        <dbReference type="Proteomes" id="UP001307889"/>
    </source>
</evidence>
<dbReference type="InterPro" id="IPR001902">
    <property type="entry name" value="SLC26A/SulP_fam"/>
</dbReference>
<feature type="transmembrane region" description="Helical" evidence="5">
    <location>
        <begin position="441"/>
        <end position="466"/>
    </location>
</feature>
<dbReference type="Pfam" id="PF01740">
    <property type="entry name" value="STAS"/>
    <property type="match status" value="1"/>
</dbReference>
<keyword evidence="3 5" id="KW-1133">Transmembrane helix</keyword>
<keyword evidence="8" id="KW-1185">Reference proteome</keyword>
<evidence type="ECO:0000313" key="7">
    <source>
        <dbReference type="EMBL" id="BES90626.1"/>
    </source>
</evidence>
<organism evidence="7 8">
    <name type="scientific">Nesidiocoris tenuis</name>
    <dbReference type="NCBI Taxonomy" id="355587"/>
    <lineage>
        <taxon>Eukaryota</taxon>
        <taxon>Metazoa</taxon>
        <taxon>Ecdysozoa</taxon>
        <taxon>Arthropoda</taxon>
        <taxon>Hexapoda</taxon>
        <taxon>Insecta</taxon>
        <taxon>Pterygota</taxon>
        <taxon>Neoptera</taxon>
        <taxon>Paraneoptera</taxon>
        <taxon>Hemiptera</taxon>
        <taxon>Heteroptera</taxon>
        <taxon>Panheteroptera</taxon>
        <taxon>Cimicomorpha</taxon>
        <taxon>Miridae</taxon>
        <taxon>Dicyphina</taxon>
        <taxon>Nesidiocoris</taxon>
    </lineage>
</organism>
<comment type="subcellular location">
    <subcellularLocation>
        <location evidence="1">Membrane</location>
        <topology evidence="1">Multi-pass membrane protein</topology>
    </subcellularLocation>
</comment>
<feature type="transmembrane region" description="Helical" evidence="5">
    <location>
        <begin position="173"/>
        <end position="192"/>
    </location>
</feature>
<gene>
    <name evidence="7" type="ORF">NTJ_03434</name>
</gene>
<feature type="transmembrane region" description="Helical" evidence="5">
    <location>
        <begin position="111"/>
        <end position="128"/>
    </location>
</feature>
<feature type="transmembrane region" description="Helical" evidence="5">
    <location>
        <begin position="377"/>
        <end position="397"/>
    </location>
</feature>
<dbReference type="NCBIfam" id="TIGR00815">
    <property type="entry name" value="sulP"/>
    <property type="match status" value="1"/>
</dbReference>
<evidence type="ECO:0000256" key="5">
    <source>
        <dbReference type="SAM" id="Phobius"/>
    </source>
</evidence>
<dbReference type="Pfam" id="PF00916">
    <property type="entry name" value="Sulfate_transp"/>
    <property type="match status" value="1"/>
</dbReference>